<evidence type="ECO:0000313" key="4">
    <source>
        <dbReference type="Proteomes" id="UP000068164"/>
    </source>
</evidence>
<gene>
    <name evidence="3" type="ORF">AS026_32555</name>
</gene>
<organism evidence="3 4">
    <name type="scientific">Rhizobium altiplani</name>
    <dbReference type="NCBI Taxonomy" id="1864509"/>
    <lineage>
        <taxon>Bacteria</taxon>
        <taxon>Pseudomonadati</taxon>
        <taxon>Pseudomonadota</taxon>
        <taxon>Alphaproteobacteria</taxon>
        <taxon>Hyphomicrobiales</taxon>
        <taxon>Rhizobiaceae</taxon>
        <taxon>Rhizobium/Agrobacterium group</taxon>
        <taxon>Rhizobium</taxon>
    </lineage>
</organism>
<evidence type="ECO:0000256" key="1">
    <source>
        <dbReference type="SAM" id="MobiDB-lite"/>
    </source>
</evidence>
<comment type="caution">
    <text evidence="3">The sequence shown here is derived from an EMBL/GenBank/DDBJ whole genome shotgun (WGS) entry which is preliminary data.</text>
</comment>
<feature type="region of interest" description="Disordered" evidence="1">
    <location>
        <begin position="157"/>
        <end position="194"/>
    </location>
</feature>
<feature type="signal peptide" evidence="2">
    <location>
        <begin position="1"/>
        <end position="29"/>
    </location>
</feature>
<protein>
    <submittedName>
        <fullName evidence="3">Uncharacterized protein</fullName>
    </submittedName>
</protein>
<reference evidence="3 4" key="1">
    <citation type="submission" date="2015-11" db="EMBL/GenBank/DDBJ databases">
        <title>Draft Genome Sequence of the Strain BR 10423 (Rhizobium sp.) isolated from nodules of Mimosa pudica.</title>
        <authorList>
            <person name="Barauna A.C."/>
            <person name="Zilli J.E."/>
            <person name="Simoes-Araujo J.L."/>
            <person name="Reis V.M."/>
            <person name="James E.K."/>
            <person name="Reis F.B.Jr."/>
            <person name="Rouws L.F."/>
            <person name="Passos S.R."/>
            <person name="Gois S.R."/>
        </authorList>
    </citation>
    <scope>NUCLEOTIDE SEQUENCE [LARGE SCALE GENOMIC DNA]</scope>
    <source>
        <strain evidence="3 4">BR10423</strain>
    </source>
</reference>
<feature type="compositionally biased region" description="Polar residues" evidence="1">
    <location>
        <begin position="157"/>
        <end position="181"/>
    </location>
</feature>
<keyword evidence="4" id="KW-1185">Reference proteome</keyword>
<sequence length="194" mass="20777">MITKGATNLIRTLLTAAIVVGSCVGVASAQDIVLCGFVSKKTGEDIGYNLAVEPDNPRAVETAFYKGNEEIRHLNGGQPYWYISKSPNGGRNYTYGPDPRYVISVAPGSPQRVSLQAGRFDSWKAGLFVNNRLISKPYGFCMVPVAVEPSVPSVEQLPNLSAQQPSMPQQLANEPLQATSDASDDLGAAFDANQ</sequence>
<dbReference type="Proteomes" id="UP000068164">
    <property type="component" value="Unassembled WGS sequence"/>
</dbReference>
<proteinExistence type="predicted"/>
<evidence type="ECO:0000313" key="3">
    <source>
        <dbReference type="EMBL" id="KWV56944.1"/>
    </source>
</evidence>
<evidence type="ECO:0000256" key="2">
    <source>
        <dbReference type="SAM" id="SignalP"/>
    </source>
</evidence>
<dbReference type="PROSITE" id="PS51257">
    <property type="entry name" value="PROKAR_LIPOPROTEIN"/>
    <property type="match status" value="1"/>
</dbReference>
<feature type="chain" id="PRO_5007165538" evidence="2">
    <location>
        <begin position="30"/>
        <end position="194"/>
    </location>
</feature>
<dbReference type="AlphaFoldDB" id="A0A120FPG6"/>
<name>A0A120FPG6_9HYPH</name>
<keyword evidence="2" id="KW-0732">Signal</keyword>
<accession>A0A120FPG6</accession>
<dbReference type="EMBL" id="LNCD01000033">
    <property type="protein sequence ID" value="KWV56944.1"/>
    <property type="molecule type" value="Genomic_DNA"/>
</dbReference>